<dbReference type="GO" id="GO:0009401">
    <property type="term" value="P:phosphoenolpyruvate-dependent sugar phosphotransferase system"/>
    <property type="evidence" value="ECO:0007669"/>
    <property type="project" value="UniProtKB-KW"/>
</dbReference>
<dbReference type="STRING" id="1137799.GZ78_16660"/>
<dbReference type="FunFam" id="2.70.70.10:FF:000001">
    <property type="entry name" value="PTS system glucose-specific IIA component"/>
    <property type="match status" value="1"/>
</dbReference>
<sequence>MGLFDSLKKSMGLSADQGTVIKAPLTGEVVPIEEVPDPVFADKVVGDGIAINPTGKVMVAPCDGEIGKIFETNHAFSMETPSGVELFVHFGIDTVELKGEGFKRIASEGQQVKAGDPVIEVDLDLLKEKAKSIITPVVISNMDDVASLEKASGSVIQGSDDLLIVKMK</sequence>
<dbReference type="eggNOG" id="COG2190">
    <property type="taxonomic scope" value="Bacteria"/>
</dbReference>
<evidence type="ECO:0000256" key="10">
    <source>
        <dbReference type="ARBA" id="ARBA00042873"/>
    </source>
</evidence>
<dbReference type="Pfam" id="PF00358">
    <property type="entry name" value="PTS_EIIA_1"/>
    <property type="match status" value="1"/>
</dbReference>
<dbReference type="SUPFAM" id="SSF51261">
    <property type="entry name" value="Duplicated hybrid motif"/>
    <property type="match status" value="1"/>
</dbReference>
<evidence type="ECO:0000256" key="9">
    <source>
        <dbReference type="ARBA" id="ARBA00042526"/>
    </source>
</evidence>
<dbReference type="InterPro" id="IPR050890">
    <property type="entry name" value="PTS_EIIA_component"/>
</dbReference>
<evidence type="ECO:0000313" key="13">
    <source>
        <dbReference type="Proteomes" id="UP000028073"/>
    </source>
</evidence>
<keyword evidence="3" id="KW-0762">Sugar transport</keyword>
<dbReference type="NCBIfam" id="NF006962">
    <property type="entry name" value="PRK09439.1"/>
    <property type="match status" value="1"/>
</dbReference>
<organism evidence="12 13">
    <name type="scientific">Endozoicomonas numazuensis</name>
    <dbReference type="NCBI Taxonomy" id="1137799"/>
    <lineage>
        <taxon>Bacteria</taxon>
        <taxon>Pseudomonadati</taxon>
        <taxon>Pseudomonadota</taxon>
        <taxon>Gammaproteobacteria</taxon>
        <taxon>Oceanospirillales</taxon>
        <taxon>Endozoicomonadaceae</taxon>
        <taxon>Endozoicomonas</taxon>
    </lineage>
</organism>
<dbReference type="PROSITE" id="PS00371">
    <property type="entry name" value="PTS_EIIA_TYPE_1_HIS"/>
    <property type="match status" value="1"/>
</dbReference>
<dbReference type="Gene3D" id="2.70.70.10">
    <property type="entry name" value="Glucose Permease (Domain IIA)"/>
    <property type="match status" value="1"/>
</dbReference>
<evidence type="ECO:0000256" key="1">
    <source>
        <dbReference type="ARBA" id="ARBA00004496"/>
    </source>
</evidence>
<comment type="caution">
    <text evidence="12">The sequence shown here is derived from an EMBL/GenBank/DDBJ whole genome shotgun (WGS) entry which is preliminary data.</text>
</comment>
<accession>A0A081NG48</accession>
<dbReference type="InterPro" id="IPR011055">
    <property type="entry name" value="Dup_hybrid_motif"/>
</dbReference>
<dbReference type="Proteomes" id="UP000028073">
    <property type="component" value="Unassembled WGS sequence"/>
</dbReference>
<evidence type="ECO:0000256" key="2">
    <source>
        <dbReference type="ARBA" id="ARBA00022448"/>
    </source>
</evidence>
<evidence type="ECO:0000313" key="12">
    <source>
        <dbReference type="EMBL" id="KEQ17421.1"/>
    </source>
</evidence>
<keyword evidence="5" id="KW-0598">Phosphotransferase system</keyword>
<keyword evidence="4" id="KW-0808">Transferase</keyword>
<name>A0A081NG48_9GAMM</name>
<keyword evidence="2" id="KW-0813">Transport</keyword>
<dbReference type="GO" id="GO:0016301">
    <property type="term" value="F:kinase activity"/>
    <property type="evidence" value="ECO:0007669"/>
    <property type="project" value="UniProtKB-KW"/>
</dbReference>
<protein>
    <recommendedName>
        <fullName evidence="7">PTS system glucose-specific EIIA component</fullName>
    </recommendedName>
    <alternativeName>
        <fullName evidence="10">EIIA-Glc</fullName>
    </alternativeName>
    <alternativeName>
        <fullName evidence="9">EIII-Glc</fullName>
    </alternativeName>
    <alternativeName>
        <fullName evidence="8">Glucose-specific phosphotransferase enzyme IIA component</fullName>
    </alternativeName>
</protein>
<dbReference type="PANTHER" id="PTHR45008:SF1">
    <property type="entry name" value="PTS SYSTEM GLUCOSE-SPECIFIC EIIA COMPONENT"/>
    <property type="match status" value="1"/>
</dbReference>
<evidence type="ECO:0000256" key="5">
    <source>
        <dbReference type="ARBA" id="ARBA00022683"/>
    </source>
</evidence>
<dbReference type="InterPro" id="IPR001127">
    <property type="entry name" value="PTS_EIIA_1_perm"/>
</dbReference>
<evidence type="ECO:0000256" key="7">
    <source>
        <dbReference type="ARBA" id="ARBA00039163"/>
    </source>
</evidence>
<comment type="subcellular location">
    <subcellularLocation>
        <location evidence="1">Cytoplasm</location>
    </subcellularLocation>
</comment>
<gene>
    <name evidence="12" type="ORF">GZ78_16660</name>
</gene>
<dbReference type="PROSITE" id="PS51093">
    <property type="entry name" value="PTS_EIIA_TYPE_1"/>
    <property type="match status" value="1"/>
</dbReference>
<dbReference type="EMBL" id="JOKH01000003">
    <property type="protein sequence ID" value="KEQ17421.1"/>
    <property type="molecule type" value="Genomic_DNA"/>
</dbReference>
<keyword evidence="13" id="KW-1185">Reference proteome</keyword>
<evidence type="ECO:0000256" key="8">
    <source>
        <dbReference type="ARBA" id="ARBA00042296"/>
    </source>
</evidence>
<dbReference type="GO" id="GO:0005737">
    <property type="term" value="C:cytoplasm"/>
    <property type="evidence" value="ECO:0007669"/>
    <property type="project" value="UniProtKB-SubCell"/>
</dbReference>
<evidence type="ECO:0000256" key="4">
    <source>
        <dbReference type="ARBA" id="ARBA00022679"/>
    </source>
</evidence>
<proteinExistence type="predicted"/>
<dbReference type="PANTHER" id="PTHR45008">
    <property type="entry name" value="PTS SYSTEM GLUCOSE-SPECIFIC EIIA COMPONENT"/>
    <property type="match status" value="1"/>
</dbReference>
<evidence type="ECO:0000256" key="3">
    <source>
        <dbReference type="ARBA" id="ARBA00022597"/>
    </source>
</evidence>
<evidence type="ECO:0000256" key="6">
    <source>
        <dbReference type="ARBA" id="ARBA00022777"/>
    </source>
</evidence>
<dbReference type="OrthoDB" id="7571469at2"/>
<reference evidence="12 13" key="1">
    <citation type="submission" date="2014-06" db="EMBL/GenBank/DDBJ databases">
        <title>Whole Genome Sequences of Three Symbiotic Endozoicomonas Bacteria.</title>
        <authorList>
            <person name="Neave M.J."/>
            <person name="Apprill A."/>
            <person name="Voolstra C.R."/>
        </authorList>
    </citation>
    <scope>NUCLEOTIDE SEQUENCE [LARGE SCALE GENOMIC DNA]</scope>
    <source>
        <strain evidence="12 13">DSM 25634</strain>
    </source>
</reference>
<dbReference type="NCBIfam" id="TIGR00830">
    <property type="entry name" value="PTBA"/>
    <property type="match status" value="1"/>
</dbReference>
<keyword evidence="6" id="KW-0418">Kinase</keyword>
<dbReference type="AlphaFoldDB" id="A0A081NG48"/>
<feature type="domain" description="PTS EIIA type-1" evidence="11">
    <location>
        <begin position="37"/>
        <end position="141"/>
    </location>
</feature>
<dbReference type="RefSeq" id="WP_034837653.1">
    <property type="nucleotide sequence ID" value="NZ_JOKH01000003.1"/>
</dbReference>
<evidence type="ECO:0000259" key="11">
    <source>
        <dbReference type="PROSITE" id="PS51093"/>
    </source>
</evidence>